<dbReference type="Proteomes" id="UP000241444">
    <property type="component" value="Unassembled WGS sequence"/>
</dbReference>
<dbReference type="EMBL" id="PGGO01000019">
    <property type="protein sequence ID" value="PSH64794.1"/>
    <property type="molecule type" value="Genomic_DNA"/>
</dbReference>
<proteinExistence type="predicted"/>
<protein>
    <recommendedName>
        <fullName evidence="3">DUF488 domain-containing protein</fullName>
    </recommendedName>
</protein>
<organism evidence="1 2">
    <name type="scientific">Phyllobacterium brassicacearum</name>
    <dbReference type="NCBI Taxonomy" id="314235"/>
    <lineage>
        <taxon>Bacteria</taxon>
        <taxon>Pseudomonadati</taxon>
        <taxon>Pseudomonadota</taxon>
        <taxon>Alphaproteobacteria</taxon>
        <taxon>Hyphomicrobiales</taxon>
        <taxon>Phyllobacteriaceae</taxon>
        <taxon>Phyllobacterium</taxon>
    </lineage>
</organism>
<evidence type="ECO:0000313" key="2">
    <source>
        <dbReference type="Proteomes" id="UP000241444"/>
    </source>
</evidence>
<reference evidence="2" key="1">
    <citation type="submission" date="2017-11" db="EMBL/GenBank/DDBJ databases">
        <authorList>
            <person name="Kuznetsova I."/>
            <person name="Sazanova A."/>
            <person name="Chirak E."/>
            <person name="Safronova V."/>
            <person name="Willems A."/>
        </authorList>
    </citation>
    <scope>NUCLEOTIDE SEQUENCE [LARGE SCALE GENOMIC DNA]</scope>
    <source>
        <strain evidence="2">STM 196</strain>
    </source>
</reference>
<sequence length="124" mass="14450">MTRRPIPVSHLRLKRAYDPVMPDDGIRILVDRLWPRGISKAEAAIDDWAKDIAPSIELRKWFGHDTGRWPEFQHRYRSELAQHSSRLDQIRTLAKKQSVTLVYSARDELHNDAIVLKEVLLEGN</sequence>
<dbReference type="PANTHER" id="PTHR36849:SF1">
    <property type="entry name" value="CYTOPLASMIC PROTEIN"/>
    <property type="match status" value="1"/>
</dbReference>
<accession>A0A2P7BE92</accession>
<dbReference type="RefSeq" id="WP_106713174.1">
    <property type="nucleotide sequence ID" value="NZ_PGGO01000019.1"/>
</dbReference>
<dbReference type="OrthoDB" id="9790745at2"/>
<dbReference type="PANTHER" id="PTHR36849">
    <property type="entry name" value="CYTOPLASMIC PROTEIN-RELATED"/>
    <property type="match status" value="1"/>
</dbReference>
<keyword evidence="2" id="KW-1185">Reference proteome</keyword>
<comment type="caution">
    <text evidence="1">The sequence shown here is derived from an EMBL/GenBank/DDBJ whole genome shotgun (WGS) entry which is preliminary data.</text>
</comment>
<evidence type="ECO:0000313" key="1">
    <source>
        <dbReference type="EMBL" id="PSH64794.1"/>
    </source>
</evidence>
<gene>
    <name evidence="1" type="ORF">CU102_21385</name>
</gene>
<evidence type="ECO:0008006" key="3">
    <source>
        <dbReference type="Google" id="ProtNLM"/>
    </source>
</evidence>
<dbReference type="InterPro" id="IPR052552">
    <property type="entry name" value="YeaO-like"/>
</dbReference>
<name>A0A2P7BE92_9HYPH</name>
<dbReference type="AlphaFoldDB" id="A0A2P7BE92"/>
<dbReference type="Pfam" id="PF22752">
    <property type="entry name" value="DUF488-N3i"/>
    <property type="match status" value="1"/>
</dbReference>